<proteinExistence type="predicted"/>
<sequence>NCNQTALTRSRCLPIGQCPRSLSIPGSQRPLRFELEASRKTLASPKPPGEGIRGWWSTPEWRSGGGADGVGEELLLVPGGDNLWRVLGSELQRSQHQEDGGIRHGGGQALRGILPQAEEARGRRLEEEISAPATFFFGPFFEMERIRPNYPYPSLITLRLCFDVGMCVLFWCRIELCFE</sequence>
<name>A0A1D1ZFW7_9ARAE</name>
<feature type="region of interest" description="Disordered" evidence="1">
    <location>
        <begin position="37"/>
        <end position="58"/>
    </location>
</feature>
<gene>
    <name evidence="2" type="primary">trio_2</name>
    <name evidence="2" type="ORF">g.30886</name>
</gene>
<reference evidence="2" key="1">
    <citation type="submission" date="2015-07" db="EMBL/GenBank/DDBJ databases">
        <title>Transcriptome Assembly of Anthurium amnicola.</title>
        <authorList>
            <person name="Suzuki J."/>
        </authorList>
    </citation>
    <scope>NUCLEOTIDE SEQUENCE</scope>
</reference>
<protein>
    <submittedName>
        <fullName evidence="2">Triple functional domain protein</fullName>
    </submittedName>
</protein>
<organism evidence="2">
    <name type="scientific">Anthurium amnicola</name>
    <dbReference type="NCBI Taxonomy" id="1678845"/>
    <lineage>
        <taxon>Eukaryota</taxon>
        <taxon>Viridiplantae</taxon>
        <taxon>Streptophyta</taxon>
        <taxon>Embryophyta</taxon>
        <taxon>Tracheophyta</taxon>
        <taxon>Spermatophyta</taxon>
        <taxon>Magnoliopsida</taxon>
        <taxon>Liliopsida</taxon>
        <taxon>Araceae</taxon>
        <taxon>Pothoideae</taxon>
        <taxon>Potheae</taxon>
        <taxon>Anthurium</taxon>
    </lineage>
</organism>
<evidence type="ECO:0000313" key="2">
    <source>
        <dbReference type="EMBL" id="JAT65846.1"/>
    </source>
</evidence>
<accession>A0A1D1ZFW7</accession>
<dbReference type="AlphaFoldDB" id="A0A1D1ZFW7"/>
<dbReference type="EMBL" id="GDJX01002090">
    <property type="protein sequence ID" value="JAT65846.1"/>
    <property type="molecule type" value="Transcribed_RNA"/>
</dbReference>
<evidence type="ECO:0000256" key="1">
    <source>
        <dbReference type="SAM" id="MobiDB-lite"/>
    </source>
</evidence>
<feature type="non-terminal residue" evidence="2">
    <location>
        <position position="1"/>
    </location>
</feature>